<comment type="subcellular location">
    <subcellularLocation>
        <location evidence="1">Membrane</location>
        <topology evidence="1">Multi-pass membrane protein</topology>
    </subcellularLocation>
</comment>
<evidence type="ECO:0000256" key="6">
    <source>
        <dbReference type="SAM" id="Phobius"/>
    </source>
</evidence>
<evidence type="ECO:0000256" key="2">
    <source>
        <dbReference type="ARBA" id="ARBA00022448"/>
    </source>
</evidence>
<dbReference type="RefSeq" id="XP_025362431.1">
    <property type="nucleotide sequence ID" value="XM_025507370.1"/>
</dbReference>
<keyword evidence="5 6" id="KW-0472">Membrane</keyword>
<evidence type="ECO:0000256" key="5">
    <source>
        <dbReference type="ARBA" id="ARBA00023136"/>
    </source>
</evidence>
<dbReference type="Pfam" id="PF16916">
    <property type="entry name" value="ZT_dimer"/>
    <property type="match status" value="1"/>
</dbReference>
<dbReference type="FunFam" id="1.20.1510.10:FF:000005">
    <property type="entry name" value="Putative Cation diffusion facilitator 1"/>
    <property type="match status" value="1"/>
</dbReference>
<dbReference type="Proteomes" id="UP000245884">
    <property type="component" value="Unassembled WGS sequence"/>
</dbReference>
<dbReference type="InterPro" id="IPR027469">
    <property type="entry name" value="Cation_efflux_TMD_sf"/>
</dbReference>
<dbReference type="STRING" id="1569628.A0A316UR78"/>
<dbReference type="InterPro" id="IPR027470">
    <property type="entry name" value="Cation_efflux_CTD"/>
</dbReference>
<dbReference type="Gene3D" id="3.30.70.1350">
    <property type="entry name" value="Cation efflux protein, cytoplasmic domain"/>
    <property type="match status" value="1"/>
</dbReference>
<dbReference type="OrthoDB" id="78296at2759"/>
<evidence type="ECO:0000259" key="7">
    <source>
        <dbReference type="Pfam" id="PF01545"/>
    </source>
</evidence>
<sequence length="362" mass="40717">MRSLLLRSRLVGENDLRRRPSGKGGRKAEKNVKRFYEEQNEHIERLLKPIHAHGQDDDNDRQDNAFKVKIAVYGSFAANCILAILQIYAAVSSLSLSLFATAADSVFDPFANLALLYLHRKSTRVDDRKWPTGGSRFENVGNCVYAFLMGTVSCILVVESIRDLATHTSGDTNKLHVPSLVAVGVAFFVKLCLFFYCFALRRFSSQIQVLWEDHRNDLGINGLGILTSALGSKIVWWIDPAGAMVISAIIITSWSITAARNFRELAGYGAPPDFLQLVTYAAWKFHDKIEKIDAVKAYHTGPTYTVEVDVVFDRDTPLWQSHDVSEALQNQLESLPNVDRAFVHCDYETDHSPEHMARRKVV</sequence>
<feature type="transmembrane region" description="Helical" evidence="6">
    <location>
        <begin position="97"/>
        <end position="118"/>
    </location>
</feature>
<dbReference type="SUPFAM" id="SSF161111">
    <property type="entry name" value="Cation efflux protein transmembrane domain-like"/>
    <property type="match status" value="1"/>
</dbReference>
<dbReference type="Gene3D" id="1.20.1510.10">
    <property type="entry name" value="Cation efflux protein transmembrane domain"/>
    <property type="match status" value="1"/>
</dbReference>
<keyword evidence="10" id="KW-1185">Reference proteome</keyword>
<reference evidence="9 10" key="1">
    <citation type="journal article" date="2018" name="Mol. Biol. Evol.">
        <title>Broad Genomic Sampling Reveals a Smut Pathogenic Ancestry of the Fungal Clade Ustilaginomycotina.</title>
        <authorList>
            <person name="Kijpornyongpan T."/>
            <person name="Mondo S.J."/>
            <person name="Barry K."/>
            <person name="Sandor L."/>
            <person name="Lee J."/>
            <person name="Lipzen A."/>
            <person name="Pangilinan J."/>
            <person name="LaButti K."/>
            <person name="Hainaut M."/>
            <person name="Henrissat B."/>
            <person name="Grigoriev I.V."/>
            <person name="Spatafora J.W."/>
            <person name="Aime M.C."/>
        </authorList>
    </citation>
    <scope>NUCLEOTIDE SEQUENCE [LARGE SCALE GENOMIC DNA]</scope>
    <source>
        <strain evidence="9 10">MCA 5214</strain>
    </source>
</reference>
<protein>
    <submittedName>
        <fullName evidence="9">CDF-like metal transporter</fullName>
    </submittedName>
</protein>
<evidence type="ECO:0000256" key="1">
    <source>
        <dbReference type="ARBA" id="ARBA00004141"/>
    </source>
</evidence>
<organism evidence="9 10">
    <name type="scientific">Jaminaea rosea</name>
    <dbReference type="NCBI Taxonomy" id="1569628"/>
    <lineage>
        <taxon>Eukaryota</taxon>
        <taxon>Fungi</taxon>
        <taxon>Dikarya</taxon>
        <taxon>Basidiomycota</taxon>
        <taxon>Ustilaginomycotina</taxon>
        <taxon>Exobasidiomycetes</taxon>
        <taxon>Microstromatales</taxon>
        <taxon>Microstromatales incertae sedis</taxon>
        <taxon>Jaminaea</taxon>
    </lineage>
</organism>
<dbReference type="NCBIfam" id="TIGR01297">
    <property type="entry name" value="CDF"/>
    <property type="match status" value="1"/>
</dbReference>
<dbReference type="AlphaFoldDB" id="A0A316UR78"/>
<keyword evidence="3 6" id="KW-0812">Transmembrane</keyword>
<dbReference type="PANTHER" id="PTHR43840:SF12">
    <property type="entry name" value="CATION DIFFUSION FACILITATOR 1 (AFU_ORTHOLOGUE AFUA_1G14440)"/>
    <property type="match status" value="1"/>
</dbReference>
<feature type="domain" description="Cation efflux protein transmembrane" evidence="7">
    <location>
        <begin position="75"/>
        <end position="265"/>
    </location>
</feature>
<dbReference type="SUPFAM" id="SSF160240">
    <property type="entry name" value="Cation efflux protein cytoplasmic domain-like"/>
    <property type="match status" value="1"/>
</dbReference>
<evidence type="ECO:0000259" key="8">
    <source>
        <dbReference type="Pfam" id="PF16916"/>
    </source>
</evidence>
<evidence type="ECO:0000313" key="10">
    <source>
        <dbReference type="Proteomes" id="UP000245884"/>
    </source>
</evidence>
<keyword evidence="4 6" id="KW-1133">Transmembrane helix</keyword>
<dbReference type="InterPro" id="IPR058533">
    <property type="entry name" value="Cation_efflux_TM"/>
</dbReference>
<name>A0A316UR78_9BASI</name>
<dbReference type="GO" id="GO:0098771">
    <property type="term" value="P:inorganic ion homeostasis"/>
    <property type="evidence" value="ECO:0007669"/>
    <property type="project" value="UniProtKB-ARBA"/>
</dbReference>
<proteinExistence type="predicted"/>
<dbReference type="EMBL" id="KZ819667">
    <property type="protein sequence ID" value="PWN27819.1"/>
    <property type="molecule type" value="Genomic_DNA"/>
</dbReference>
<keyword evidence="2" id="KW-0813">Transport</keyword>
<dbReference type="GeneID" id="37029193"/>
<accession>A0A316UR78</accession>
<feature type="domain" description="Cation efflux protein cytoplasmic" evidence="8">
    <location>
        <begin position="286"/>
        <end position="346"/>
    </location>
</feature>
<dbReference type="InterPro" id="IPR050291">
    <property type="entry name" value="CDF_Transporter"/>
</dbReference>
<evidence type="ECO:0000313" key="9">
    <source>
        <dbReference type="EMBL" id="PWN27819.1"/>
    </source>
</evidence>
<dbReference type="InterPro" id="IPR036837">
    <property type="entry name" value="Cation_efflux_CTD_sf"/>
</dbReference>
<gene>
    <name evidence="9" type="ORF">BDZ90DRAFT_240089</name>
</gene>
<dbReference type="GO" id="GO:0030003">
    <property type="term" value="P:intracellular monoatomic cation homeostasis"/>
    <property type="evidence" value="ECO:0007669"/>
    <property type="project" value="UniProtKB-ARBA"/>
</dbReference>
<feature type="transmembrane region" description="Helical" evidence="6">
    <location>
        <begin position="139"/>
        <end position="158"/>
    </location>
</feature>
<feature type="transmembrane region" description="Helical" evidence="6">
    <location>
        <begin position="178"/>
        <end position="198"/>
    </location>
</feature>
<dbReference type="GO" id="GO:0008324">
    <property type="term" value="F:monoatomic cation transmembrane transporter activity"/>
    <property type="evidence" value="ECO:0007669"/>
    <property type="project" value="InterPro"/>
</dbReference>
<evidence type="ECO:0000256" key="3">
    <source>
        <dbReference type="ARBA" id="ARBA00022692"/>
    </source>
</evidence>
<dbReference type="InterPro" id="IPR002524">
    <property type="entry name" value="Cation_efflux"/>
</dbReference>
<feature type="transmembrane region" description="Helical" evidence="6">
    <location>
        <begin position="244"/>
        <end position="262"/>
    </location>
</feature>
<dbReference type="GO" id="GO:0016020">
    <property type="term" value="C:membrane"/>
    <property type="evidence" value="ECO:0007669"/>
    <property type="project" value="UniProtKB-SubCell"/>
</dbReference>
<dbReference type="PANTHER" id="PTHR43840">
    <property type="entry name" value="MITOCHONDRIAL METAL TRANSPORTER 1-RELATED"/>
    <property type="match status" value="1"/>
</dbReference>
<feature type="transmembrane region" description="Helical" evidence="6">
    <location>
        <begin position="70"/>
        <end position="91"/>
    </location>
</feature>
<dbReference type="Pfam" id="PF01545">
    <property type="entry name" value="Cation_efflux"/>
    <property type="match status" value="1"/>
</dbReference>
<evidence type="ECO:0000256" key="4">
    <source>
        <dbReference type="ARBA" id="ARBA00022989"/>
    </source>
</evidence>